<dbReference type="InterPro" id="IPR013083">
    <property type="entry name" value="Znf_RING/FYVE/PHD"/>
</dbReference>
<evidence type="ECO:0000256" key="4">
    <source>
        <dbReference type="PROSITE-ProRule" id="PRU00175"/>
    </source>
</evidence>
<dbReference type="PANTHER" id="PTHR14155">
    <property type="entry name" value="RING FINGER DOMAIN-CONTAINING"/>
    <property type="match status" value="1"/>
</dbReference>
<name>A0A6V0ABR1_9STRA</name>
<feature type="transmembrane region" description="Helical" evidence="6">
    <location>
        <begin position="132"/>
        <end position="151"/>
    </location>
</feature>
<evidence type="ECO:0000256" key="5">
    <source>
        <dbReference type="SAM" id="MobiDB-lite"/>
    </source>
</evidence>
<evidence type="ECO:0000256" key="1">
    <source>
        <dbReference type="ARBA" id="ARBA00022723"/>
    </source>
</evidence>
<evidence type="ECO:0000313" key="8">
    <source>
        <dbReference type="EMBL" id="CAE0721733.1"/>
    </source>
</evidence>
<dbReference type="GO" id="GO:0008270">
    <property type="term" value="F:zinc ion binding"/>
    <property type="evidence" value="ECO:0007669"/>
    <property type="project" value="UniProtKB-KW"/>
</dbReference>
<keyword evidence="2 4" id="KW-0863">Zinc-finger</keyword>
<dbReference type="PANTHER" id="PTHR14155:SF627">
    <property type="entry name" value="OS06G0192800 PROTEIN"/>
    <property type="match status" value="1"/>
</dbReference>
<accession>A0A6V0ABR1</accession>
<dbReference type="PROSITE" id="PS50089">
    <property type="entry name" value="ZF_RING_2"/>
    <property type="match status" value="1"/>
</dbReference>
<dbReference type="EMBL" id="HBIX01020598">
    <property type="protein sequence ID" value="CAE0721735.1"/>
    <property type="molecule type" value="Transcribed_RNA"/>
</dbReference>
<dbReference type="Pfam" id="PF13639">
    <property type="entry name" value="zf-RING_2"/>
    <property type="match status" value="1"/>
</dbReference>
<gene>
    <name evidence="8" type="ORF">PAUS00366_LOCUS14488</name>
    <name evidence="9" type="ORF">PAUS00366_LOCUS14490</name>
</gene>
<dbReference type="InterPro" id="IPR053238">
    <property type="entry name" value="RING-H2_zinc_finger"/>
</dbReference>
<sequence>MCDEENSLPGVAATSEIELQASAAMTIPALSPGSPGTAGSIPASSAFSFGTIISPSSNYSSHSSPSWSDDSLPTAENMTQNRISGRSVVIPNTTVTETNVSGTDTRAEVTTVDAPRQQTRPRIFYSWAFRRFFLLLTYPFVLVITLASLLLILTFCVMPTMICMAIGICVYYCFAEEPVSLSLLLRRVFTGEEMENHFVPDYVEHSTDIYRETLRSFLIVRRLLRVEKISSSFLKQDVDGNDNDAGGDNGDIHKINDTKTKLHIVAESEEIAKECEINNGGLFHNLYSRHHPFPIQIRTESKLFNFSEPLTVDDDRNMTKAAVSLADTIENNATSVTISNTSTHGDAAPKCLDRSHTNSTNNGIEGNPNKDEIQISNHEEEDEGHSCSLDEDVRDRGTMCDICLLEFEVDHEVAWSLNLNCSHTFHKDCILQWLLKNHSCPVCRRDYLDSNADENV</sequence>
<proteinExistence type="predicted"/>
<feature type="domain" description="RING-type" evidence="7">
    <location>
        <begin position="400"/>
        <end position="444"/>
    </location>
</feature>
<dbReference type="EMBL" id="HBIX01020596">
    <property type="protein sequence ID" value="CAE0721733.1"/>
    <property type="molecule type" value="Transcribed_RNA"/>
</dbReference>
<dbReference type="InterPro" id="IPR001841">
    <property type="entry name" value="Znf_RING"/>
</dbReference>
<dbReference type="AlphaFoldDB" id="A0A6V0ABR1"/>
<keyword evidence="1" id="KW-0479">Metal-binding</keyword>
<organism evidence="9">
    <name type="scientific">Pseudo-nitzschia australis</name>
    <dbReference type="NCBI Taxonomy" id="44445"/>
    <lineage>
        <taxon>Eukaryota</taxon>
        <taxon>Sar</taxon>
        <taxon>Stramenopiles</taxon>
        <taxon>Ochrophyta</taxon>
        <taxon>Bacillariophyta</taxon>
        <taxon>Bacillariophyceae</taxon>
        <taxon>Bacillariophycidae</taxon>
        <taxon>Bacillariales</taxon>
        <taxon>Bacillariaceae</taxon>
        <taxon>Pseudo-nitzschia</taxon>
    </lineage>
</organism>
<keyword evidence="3" id="KW-0862">Zinc</keyword>
<protein>
    <recommendedName>
        <fullName evidence="7">RING-type domain-containing protein</fullName>
    </recommendedName>
</protein>
<dbReference type="SMART" id="SM00184">
    <property type="entry name" value="RING"/>
    <property type="match status" value="1"/>
</dbReference>
<keyword evidence="6" id="KW-0472">Membrane</keyword>
<reference evidence="9" key="1">
    <citation type="submission" date="2021-01" db="EMBL/GenBank/DDBJ databases">
        <authorList>
            <person name="Corre E."/>
            <person name="Pelletier E."/>
            <person name="Niang G."/>
            <person name="Scheremetjew M."/>
            <person name="Finn R."/>
            <person name="Kale V."/>
            <person name="Holt S."/>
            <person name="Cochrane G."/>
            <person name="Meng A."/>
            <person name="Brown T."/>
            <person name="Cohen L."/>
        </authorList>
    </citation>
    <scope>NUCLEOTIDE SEQUENCE</scope>
    <source>
        <strain evidence="9">10249 10 AB</strain>
    </source>
</reference>
<evidence type="ECO:0000256" key="3">
    <source>
        <dbReference type="ARBA" id="ARBA00022833"/>
    </source>
</evidence>
<evidence type="ECO:0000256" key="6">
    <source>
        <dbReference type="SAM" id="Phobius"/>
    </source>
</evidence>
<evidence type="ECO:0000313" key="9">
    <source>
        <dbReference type="EMBL" id="CAE0721735.1"/>
    </source>
</evidence>
<evidence type="ECO:0000256" key="2">
    <source>
        <dbReference type="ARBA" id="ARBA00022771"/>
    </source>
</evidence>
<dbReference type="SUPFAM" id="SSF57850">
    <property type="entry name" value="RING/U-box"/>
    <property type="match status" value="1"/>
</dbReference>
<keyword evidence="6" id="KW-0812">Transmembrane</keyword>
<feature type="region of interest" description="Disordered" evidence="5">
    <location>
        <begin position="338"/>
        <end position="371"/>
    </location>
</feature>
<dbReference type="Gene3D" id="3.30.40.10">
    <property type="entry name" value="Zinc/RING finger domain, C3HC4 (zinc finger)"/>
    <property type="match status" value="1"/>
</dbReference>
<keyword evidence="6" id="KW-1133">Transmembrane helix</keyword>
<evidence type="ECO:0000259" key="7">
    <source>
        <dbReference type="PROSITE" id="PS50089"/>
    </source>
</evidence>